<organism evidence="2 3">
    <name type="scientific">Nephila pilipes</name>
    <name type="common">Giant wood spider</name>
    <name type="synonym">Nephila maculata</name>
    <dbReference type="NCBI Taxonomy" id="299642"/>
    <lineage>
        <taxon>Eukaryota</taxon>
        <taxon>Metazoa</taxon>
        <taxon>Ecdysozoa</taxon>
        <taxon>Arthropoda</taxon>
        <taxon>Chelicerata</taxon>
        <taxon>Arachnida</taxon>
        <taxon>Araneae</taxon>
        <taxon>Araneomorphae</taxon>
        <taxon>Entelegynae</taxon>
        <taxon>Araneoidea</taxon>
        <taxon>Nephilidae</taxon>
        <taxon>Nephila</taxon>
    </lineage>
</organism>
<protein>
    <submittedName>
        <fullName evidence="2">Uncharacterized protein</fullName>
    </submittedName>
</protein>
<evidence type="ECO:0000313" key="3">
    <source>
        <dbReference type="Proteomes" id="UP000887013"/>
    </source>
</evidence>
<keyword evidence="3" id="KW-1185">Reference proteome</keyword>
<dbReference type="AlphaFoldDB" id="A0A8X6UF40"/>
<evidence type="ECO:0000313" key="2">
    <source>
        <dbReference type="EMBL" id="GFU10712.1"/>
    </source>
</evidence>
<feature type="region of interest" description="Disordered" evidence="1">
    <location>
        <begin position="257"/>
        <end position="290"/>
    </location>
</feature>
<gene>
    <name evidence="2" type="primary">AVEN_201979_1</name>
    <name evidence="2" type="ORF">NPIL_86441</name>
</gene>
<dbReference type="OrthoDB" id="6455233at2759"/>
<dbReference type="EMBL" id="BMAW01029141">
    <property type="protein sequence ID" value="GFU10712.1"/>
    <property type="molecule type" value="Genomic_DNA"/>
</dbReference>
<sequence length="290" mass="34092">MSVNILDEKEVISLLYTLNIIMIIHSIDESITNTLKKAHSIRKRAVVHSIRPVAKDYGYKEPKYSNLYIEHWKKIKMYMSPQFPLERLAFLNSVYHFCHRQHFFYLKNSQIKQLASKKVNPIHCDEVCHPSKLVTDLFTTYIHRRALFFRNRNVCAAGRRQFTKSYFYPKRRSQDLEAYEYSLLYGKDQEQHILDMSKTSKLHVEEQLENEKLASEKMPKLESSDTKNEISSISPFRFRHKGFKSVARSVVQSLIPKKFKSGDNQTEEEMSPEKEAVHGTTDDVSLYDKS</sequence>
<reference evidence="2" key="1">
    <citation type="submission" date="2020-08" db="EMBL/GenBank/DDBJ databases">
        <title>Multicomponent nature underlies the extraordinary mechanical properties of spider dragline silk.</title>
        <authorList>
            <person name="Kono N."/>
            <person name="Nakamura H."/>
            <person name="Mori M."/>
            <person name="Yoshida Y."/>
            <person name="Ohtoshi R."/>
            <person name="Malay A.D."/>
            <person name="Moran D.A.P."/>
            <person name="Tomita M."/>
            <person name="Numata K."/>
            <person name="Arakawa K."/>
        </authorList>
    </citation>
    <scope>NUCLEOTIDE SEQUENCE</scope>
</reference>
<comment type="caution">
    <text evidence="2">The sequence shown here is derived from an EMBL/GenBank/DDBJ whole genome shotgun (WGS) entry which is preliminary data.</text>
</comment>
<feature type="compositionally biased region" description="Basic and acidic residues" evidence="1">
    <location>
        <begin position="271"/>
        <end position="290"/>
    </location>
</feature>
<accession>A0A8X6UF40</accession>
<dbReference type="Proteomes" id="UP000887013">
    <property type="component" value="Unassembled WGS sequence"/>
</dbReference>
<evidence type="ECO:0000256" key="1">
    <source>
        <dbReference type="SAM" id="MobiDB-lite"/>
    </source>
</evidence>
<proteinExistence type="predicted"/>
<name>A0A8X6UF40_NEPPI</name>